<dbReference type="PANTHER" id="PTHR37827:SF1">
    <property type="entry name" value="HNH DOMAIN-CONTAINING PROTEIN"/>
    <property type="match status" value="1"/>
</dbReference>
<reference evidence="3" key="1">
    <citation type="journal article" date="2019" name="Int. J. Syst. Evol. Microbiol.">
        <title>The Global Catalogue of Microorganisms (GCM) 10K type strain sequencing project: providing services to taxonomists for standard genome sequencing and annotation.</title>
        <authorList>
            <consortium name="The Broad Institute Genomics Platform"/>
            <consortium name="The Broad Institute Genome Sequencing Center for Infectious Disease"/>
            <person name="Wu L."/>
            <person name="Ma J."/>
        </authorList>
    </citation>
    <scope>NUCLEOTIDE SEQUENCE [LARGE SCALE GENOMIC DNA]</scope>
    <source>
        <strain evidence="3">CGMCC 4.5798</strain>
    </source>
</reference>
<feature type="region of interest" description="Disordered" evidence="1">
    <location>
        <begin position="1"/>
        <end position="24"/>
    </location>
</feature>
<accession>A0ABW0RXW2</accession>
<keyword evidence="3" id="KW-1185">Reference proteome</keyword>
<dbReference type="CDD" id="cd00085">
    <property type="entry name" value="HNHc"/>
    <property type="match status" value="1"/>
</dbReference>
<evidence type="ECO:0000313" key="3">
    <source>
        <dbReference type="Proteomes" id="UP001596086"/>
    </source>
</evidence>
<evidence type="ECO:0000256" key="1">
    <source>
        <dbReference type="SAM" id="MobiDB-lite"/>
    </source>
</evidence>
<proteinExistence type="predicted"/>
<evidence type="ECO:0000313" key="2">
    <source>
        <dbReference type="EMBL" id="MFC5548440.1"/>
    </source>
</evidence>
<dbReference type="InterPro" id="IPR003615">
    <property type="entry name" value="HNH_nuc"/>
</dbReference>
<dbReference type="EMBL" id="JBHSMZ010000004">
    <property type="protein sequence ID" value="MFC5548440.1"/>
    <property type="molecule type" value="Genomic_DNA"/>
</dbReference>
<dbReference type="RefSeq" id="WP_379769192.1">
    <property type="nucleotide sequence ID" value="NZ_JBHSMZ010000004.1"/>
</dbReference>
<protein>
    <recommendedName>
        <fullName evidence="4">HNH endonuclease</fullName>
    </recommendedName>
</protein>
<dbReference type="PANTHER" id="PTHR37827">
    <property type="entry name" value="TUDOR DOMAIN-CONTAINING PROTEIN"/>
    <property type="match status" value="1"/>
</dbReference>
<organism evidence="2 3">
    <name type="scientific">Massilia aerilata</name>
    <dbReference type="NCBI Taxonomy" id="453817"/>
    <lineage>
        <taxon>Bacteria</taxon>
        <taxon>Pseudomonadati</taxon>
        <taxon>Pseudomonadota</taxon>
        <taxon>Betaproteobacteria</taxon>
        <taxon>Burkholderiales</taxon>
        <taxon>Oxalobacteraceae</taxon>
        <taxon>Telluria group</taxon>
        <taxon>Massilia</taxon>
    </lineage>
</organism>
<name>A0ABW0RXW2_9BURK</name>
<dbReference type="Proteomes" id="UP001596086">
    <property type="component" value="Unassembled WGS sequence"/>
</dbReference>
<sequence>MARRSRIPDPPEPSTASTEDAPCPLCGRPLGLENIDRHHLVPQSLKGREQFAIHKVCHRKIHATLSEKELLRAYHTWEALQGHEDIRAFIAWVAGKAPGFYTRTFTSNKKKRR</sequence>
<evidence type="ECO:0008006" key="4">
    <source>
        <dbReference type="Google" id="ProtNLM"/>
    </source>
</evidence>
<gene>
    <name evidence="2" type="ORF">ACFPO9_07915</name>
</gene>
<comment type="caution">
    <text evidence="2">The sequence shown here is derived from an EMBL/GenBank/DDBJ whole genome shotgun (WGS) entry which is preliminary data.</text>
</comment>